<proteinExistence type="predicted"/>
<comment type="caution">
    <text evidence="1">The sequence shown here is derived from an EMBL/GenBank/DDBJ whole genome shotgun (WGS) entry which is preliminary data.</text>
</comment>
<dbReference type="EMBL" id="JAUYZG010000014">
    <property type="protein sequence ID" value="KAK2888761.1"/>
    <property type="molecule type" value="Genomic_DNA"/>
</dbReference>
<sequence length="276" mass="30366">MLVNIIVFLSPKAAVSDSKMGMSKFILAEALSVATGVKVKLQSQISDYEIALELDILSLPAVALLGQLPNSGLKTTTSPLIGQSSASSLRKELFVIPDEFFDSRYDFDFTNMSNSNDGCMRGGEPYLRPYGWMRFALKVLNKYPDGNAWLGSDGWRSRSVPGEWPVSYHGTGLQGAEGIIKSYYQAGNGKAYGRGIYSTPNITVANMFAEPKKFTSRKNGKTYKVILQNRINPAKRSVHGISWVVPVPEGTSAEQERIIVESAIRPYGLLLQEVKK</sequence>
<dbReference type="Gene3D" id="3.90.175.10">
    <property type="entry name" value="Diphtheria Toxin, domain 1"/>
    <property type="match status" value="1"/>
</dbReference>
<dbReference type="PANTHER" id="PTHR36649">
    <property type="entry name" value="UBIQUITIN-LIKE DOMAIN-CONTAINING PROTEIN"/>
    <property type="match status" value="1"/>
</dbReference>
<name>A0AA88TKQ7_9TELE</name>
<protein>
    <submittedName>
        <fullName evidence="1">Uncharacterized protein</fullName>
    </submittedName>
</protein>
<dbReference type="Proteomes" id="UP001187343">
    <property type="component" value="Unassembled WGS sequence"/>
</dbReference>
<keyword evidence="2" id="KW-1185">Reference proteome</keyword>
<evidence type="ECO:0000313" key="1">
    <source>
        <dbReference type="EMBL" id="KAK2888761.1"/>
    </source>
</evidence>
<dbReference type="AlphaFoldDB" id="A0AA88TKQ7"/>
<dbReference type="PANTHER" id="PTHR36649:SF28">
    <property type="entry name" value="UBIQUITIN-LIKE DOMAIN-CONTAINING PROTEIN"/>
    <property type="match status" value="1"/>
</dbReference>
<dbReference type="SUPFAM" id="SSF56399">
    <property type="entry name" value="ADP-ribosylation"/>
    <property type="match status" value="1"/>
</dbReference>
<organism evidence="1 2">
    <name type="scientific">Cirrhinus molitorella</name>
    <name type="common">mud carp</name>
    <dbReference type="NCBI Taxonomy" id="172907"/>
    <lineage>
        <taxon>Eukaryota</taxon>
        <taxon>Metazoa</taxon>
        <taxon>Chordata</taxon>
        <taxon>Craniata</taxon>
        <taxon>Vertebrata</taxon>
        <taxon>Euteleostomi</taxon>
        <taxon>Actinopterygii</taxon>
        <taxon>Neopterygii</taxon>
        <taxon>Teleostei</taxon>
        <taxon>Ostariophysi</taxon>
        <taxon>Cypriniformes</taxon>
        <taxon>Cyprinidae</taxon>
        <taxon>Labeoninae</taxon>
        <taxon>Labeonini</taxon>
        <taxon>Cirrhinus</taxon>
    </lineage>
</organism>
<reference evidence="1" key="1">
    <citation type="submission" date="2023-08" db="EMBL/GenBank/DDBJ databases">
        <title>Chromosome-level Genome Assembly of mud carp (Cirrhinus molitorella).</title>
        <authorList>
            <person name="Liu H."/>
        </authorList>
    </citation>
    <scope>NUCLEOTIDE SEQUENCE</scope>
    <source>
        <strain evidence="1">Prfri</strain>
        <tissue evidence="1">Muscle</tissue>
    </source>
</reference>
<accession>A0AA88TKQ7</accession>
<evidence type="ECO:0000313" key="2">
    <source>
        <dbReference type="Proteomes" id="UP001187343"/>
    </source>
</evidence>
<gene>
    <name evidence="1" type="ORF">Q8A67_014136</name>
</gene>